<keyword evidence="5 6" id="KW-0472">Membrane</keyword>
<proteinExistence type="inferred from homology"/>
<evidence type="ECO:0000256" key="3">
    <source>
        <dbReference type="ARBA" id="ARBA00022692"/>
    </source>
</evidence>
<keyword evidence="4 6" id="KW-1133">Transmembrane helix</keyword>
<evidence type="ECO:0000256" key="1">
    <source>
        <dbReference type="ARBA" id="ARBA00004651"/>
    </source>
</evidence>
<dbReference type="PANTHER" id="PTHR46795:SF3">
    <property type="entry name" value="ABC TRANSPORTER PERMEASE"/>
    <property type="match status" value="1"/>
</dbReference>
<dbReference type="GO" id="GO:0005886">
    <property type="term" value="C:plasma membrane"/>
    <property type="evidence" value="ECO:0007669"/>
    <property type="project" value="UniProtKB-SubCell"/>
</dbReference>
<comment type="similarity">
    <text evidence="6">Belongs to the ABC-4 integral membrane protein family.</text>
</comment>
<sequence>MAKAFYAKLAVGNLSRGRRMYGPYCTASAMMSGMFFVILNLVFNRTITNMPTGDVAMGLFAFGAVVMALFTVGYMLYINSFLIRRRKTEFGLYGVLGMERRHVARVILWENCILSGVSLLLGLAGGAVFGRLIFLALLHTLGFMGGSEFTLSLGALVLTCLVFGAIFLLTSLYNLFQVQLASPVDLLRGEKKGEKKTRFAVPMTLLGVAMLGTAYYLAVTVRQSVVALAFFWPAVILVILATHLLMTGGSVFVLGALRRNRRLYYKPRNFIAISGLIHRMKQNAAGLANICILSTMVMVTVSCCCALYFGQETILSAGYPGDLSYTFRISGRPELEEELLDTLHESAESLAARRGLTIEDEFAYRSLSMYVQVQDGRIWYRDEQANMTDALQSQTPPMEIIPLEDYNRVLGREETLAADEVILLAQEPLENQREFPLEDGALRVVRQEADTLLTLGKNGEQTTLVVVTPDMETAVRLANDIDAGDVEEGGRRYSQEQKRWNWKLNLDAEQEDGLWFSEAMRDGFYEAADAALAQNQNNGLYTTSSIYLQRMSAYGLYGGLLFLGAFFTVLFLINTVLIIYFKQISEGFDDRERFDILQKVGLSREEVKKTINGQILVVFLLPLAMALMHVFAAANMITQMLGSFLMTDVALTLRCLLAAGAVFVAVYLCVFRLTARTYYRLVAR</sequence>
<evidence type="ECO:0000256" key="5">
    <source>
        <dbReference type="ARBA" id="ARBA00023136"/>
    </source>
</evidence>
<dbReference type="Pfam" id="PF02687">
    <property type="entry name" value="FtsX"/>
    <property type="match status" value="1"/>
</dbReference>
<evidence type="ECO:0000313" key="8">
    <source>
        <dbReference type="EMBL" id="HIQ62036.1"/>
    </source>
</evidence>
<feature type="transmembrane region" description="Helical" evidence="6">
    <location>
        <begin position="197"/>
        <end position="218"/>
    </location>
</feature>
<dbReference type="GO" id="GO:0055085">
    <property type="term" value="P:transmembrane transport"/>
    <property type="evidence" value="ECO:0007669"/>
    <property type="project" value="UniProtKB-UniRule"/>
</dbReference>
<dbReference type="PANTHER" id="PTHR46795">
    <property type="entry name" value="ABC TRANSPORTER PERMEASE-RELATED-RELATED"/>
    <property type="match status" value="1"/>
</dbReference>
<reference evidence="8" key="2">
    <citation type="journal article" date="2021" name="PeerJ">
        <title>Extensive microbial diversity within the chicken gut microbiome revealed by metagenomics and culture.</title>
        <authorList>
            <person name="Gilroy R."/>
            <person name="Ravi A."/>
            <person name="Getino M."/>
            <person name="Pursley I."/>
            <person name="Horton D.L."/>
            <person name="Alikhan N.F."/>
            <person name="Baker D."/>
            <person name="Gharbi K."/>
            <person name="Hall N."/>
            <person name="Watson M."/>
            <person name="Adriaenssens E.M."/>
            <person name="Foster-Nyarko E."/>
            <person name="Jarju S."/>
            <person name="Secka A."/>
            <person name="Antonio M."/>
            <person name="Oren A."/>
            <person name="Chaudhuri R.R."/>
            <person name="La Ragione R."/>
            <person name="Hildebrand F."/>
            <person name="Pallen M.J."/>
        </authorList>
    </citation>
    <scope>NUCLEOTIDE SEQUENCE</scope>
    <source>
        <strain evidence="8">ChiHile30-977</strain>
    </source>
</reference>
<feature type="transmembrane region" description="Helical" evidence="6">
    <location>
        <begin position="108"/>
        <end position="137"/>
    </location>
</feature>
<comment type="subcellular location">
    <subcellularLocation>
        <location evidence="1 6">Cell membrane</location>
        <topology evidence="1 6">Multi-pass membrane protein</topology>
    </subcellularLocation>
</comment>
<organism evidence="8 9">
    <name type="scientific">Candidatus Avichristensenella intestinipullorum</name>
    <dbReference type="NCBI Taxonomy" id="2840693"/>
    <lineage>
        <taxon>Bacteria</taxon>
        <taxon>Bacillati</taxon>
        <taxon>Bacillota</taxon>
        <taxon>Clostridia</taxon>
        <taxon>Candidatus Avichristensenella</taxon>
    </lineage>
</organism>
<dbReference type="InterPro" id="IPR027022">
    <property type="entry name" value="ABC_permease_BceB-typ"/>
</dbReference>
<evidence type="ECO:0000256" key="4">
    <source>
        <dbReference type="ARBA" id="ARBA00022989"/>
    </source>
</evidence>
<feature type="transmembrane region" description="Helical" evidence="6">
    <location>
        <begin position="55"/>
        <end position="77"/>
    </location>
</feature>
<reference evidence="8" key="1">
    <citation type="submission" date="2020-10" db="EMBL/GenBank/DDBJ databases">
        <authorList>
            <person name="Gilroy R."/>
        </authorList>
    </citation>
    <scope>NUCLEOTIDE SEQUENCE</scope>
    <source>
        <strain evidence="8">ChiHile30-977</strain>
    </source>
</reference>
<accession>A0A9D0YTL3</accession>
<evidence type="ECO:0000313" key="9">
    <source>
        <dbReference type="Proteomes" id="UP000886819"/>
    </source>
</evidence>
<name>A0A9D0YTL3_9FIRM</name>
<evidence type="ECO:0000256" key="2">
    <source>
        <dbReference type="ARBA" id="ARBA00022475"/>
    </source>
</evidence>
<dbReference type="InterPro" id="IPR003838">
    <property type="entry name" value="ABC3_permease_C"/>
</dbReference>
<comment type="caution">
    <text evidence="8">The sequence shown here is derived from an EMBL/GenBank/DDBJ whole genome shotgun (WGS) entry which is preliminary data.</text>
</comment>
<feature type="transmembrane region" description="Helical" evidence="6">
    <location>
        <begin position="149"/>
        <end position="176"/>
    </location>
</feature>
<dbReference type="PIRSF" id="PIRSF018968">
    <property type="entry name" value="ABC_permease_BceB"/>
    <property type="match status" value="1"/>
</dbReference>
<dbReference type="InterPro" id="IPR052536">
    <property type="entry name" value="ABC-4_Integral_Memb_Prot"/>
</dbReference>
<dbReference type="Proteomes" id="UP000886819">
    <property type="component" value="Unassembled WGS sequence"/>
</dbReference>
<feature type="domain" description="ABC3 transporter permease C-terminal" evidence="7">
    <location>
        <begin position="62"/>
        <end position="174"/>
    </location>
</feature>
<keyword evidence="6" id="KW-0813">Transport</keyword>
<keyword evidence="2 6" id="KW-1003">Cell membrane</keyword>
<evidence type="ECO:0000256" key="6">
    <source>
        <dbReference type="PIRNR" id="PIRNR018968"/>
    </source>
</evidence>
<dbReference type="EMBL" id="DVFI01000007">
    <property type="protein sequence ID" value="HIQ62036.1"/>
    <property type="molecule type" value="Genomic_DNA"/>
</dbReference>
<dbReference type="AlphaFoldDB" id="A0A9D0YTL3"/>
<feature type="transmembrane region" description="Helical" evidence="6">
    <location>
        <begin position="21"/>
        <end position="43"/>
    </location>
</feature>
<feature type="transmembrane region" description="Helical" evidence="6">
    <location>
        <begin position="649"/>
        <end position="670"/>
    </location>
</feature>
<gene>
    <name evidence="8" type="ORF">IAA66_00440</name>
</gene>
<feature type="transmembrane region" description="Helical" evidence="6">
    <location>
        <begin position="554"/>
        <end position="581"/>
    </location>
</feature>
<evidence type="ECO:0000259" key="7">
    <source>
        <dbReference type="Pfam" id="PF02687"/>
    </source>
</evidence>
<keyword evidence="3 6" id="KW-0812">Transmembrane</keyword>
<feature type="transmembrane region" description="Helical" evidence="6">
    <location>
        <begin position="615"/>
        <end position="637"/>
    </location>
</feature>
<protein>
    <submittedName>
        <fullName evidence="8">FtsX-like permease family protein</fullName>
    </submittedName>
</protein>
<feature type="transmembrane region" description="Helical" evidence="6">
    <location>
        <begin position="230"/>
        <end position="257"/>
    </location>
</feature>
<feature type="transmembrane region" description="Helical" evidence="6">
    <location>
        <begin position="287"/>
        <end position="309"/>
    </location>
</feature>